<proteinExistence type="predicted"/>
<organism evidence="3 4">
    <name type="scientific">Aspergillus mulundensis</name>
    <dbReference type="NCBI Taxonomy" id="1810919"/>
    <lineage>
        <taxon>Eukaryota</taxon>
        <taxon>Fungi</taxon>
        <taxon>Dikarya</taxon>
        <taxon>Ascomycota</taxon>
        <taxon>Pezizomycotina</taxon>
        <taxon>Eurotiomycetes</taxon>
        <taxon>Eurotiomycetidae</taxon>
        <taxon>Eurotiales</taxon>
        <taxon>Aspergillaceae</taxon>
        <taxon>Aspergillus</taxon>
        <taxon>Aspergillus subgen. Nidulantes</taxon>
    </lineage>
</organism>
<reference evidence="3 4" key="1">
    <citation type="journal article" date="2018" name="IMA Fungus">
        <title>IMA Genome-F 9: Draft genome sequence of Annulohypoxylon stygium, Aspergillus mulundensis, Berkeleyomyces basicola (syn. Thielaviopsis basicola), Ceratocystis smalleyi, two Cercospora beticola strains, Coleophoma cylindrospora, Fusarium fracticaudum, Phialophora cf. hyalina, and Morchella septimelata.</title>
        <authorList>
            <person name="Wingfield B.D."/>
            <person name="Bills G.F."/>
            <person name="Dong Y."/>
            <person name="Huang W."/>
            <person name="Nel W.J."/>
            <person name="Swalarsk-Parry B.S."/>
            <person name="Vaghefi N."/>
            <person name="Wilken P.M."/>
            <person name="An Z."/>
            <person name="de Beer Z.W."/>
            <person name="De Vos L."/>
            <person name="Chen L."/>
            <person name="Duong T.A."/>
            <person name="Gao Y."/>
            <person name="Hammerbacher A."/>
            <person name="Kikkert J.R."/>
            <person name="Li Y."/>
            <person name="Li H."/>
            <person name="Li K."/>
            <person name="Li Q."/>
            <person name="Liu X."/>
            <person name="Ma X."/>
            <person name="Naidoo K."/>
            <person name="Pethybridge S.J."/>
            <person name="Sun J."/>
            <person name="Steenkamp E.T."/>
            <person name="van der Nest M.A."/>
            <person name="van Wyk S."/>
            <person name="Wingfield M.J."/>
            <person name="Xiong C."/>
            <person name="Yue Q."/>
            <person name="Zhang X."/>
        </authorList>
    </citation>
    <scope>NUCLEOTIDE SEQUENCE [LARGE SCALE GENOMIC DNA]</scope>
    <source>
        <strain evidence="3 4">DSM 5745</strain>
    </source>
</reference>
<dbReference type="GeneID" id="38115350"/>
<dbReference type="AlphaFoldDB" id="A0A3D8S543"/>
<name>A0A3D8S543_9EURO</name>
<evidence type="ECO:0000313" key="4">
    <source>
        <dbReference type="Proteomes" id="UP000256690"/>
    </source>
</evidence>
<feature type="region of interest" description="Disordered" evidence="2">
    <location>
        <begin position="151"/>
        <end position="215"/>
    </location>
</feature>
<evidence type="ECO:0000256" key="1">
    <source>
        <dbReference type="SAM" id="Coils"/>
    </source>
</evidence>
<keyword evidence="1" id="KW-0175">Coiled coil</keyword>
<dbReference type="RefSeq" id="XP_026604476.1">
    <property type="nucleotide sequence ID" value="XM_026746996.1"/>
</dbReference>
<dbReference type="Proteomes" id="UP000256690">
    <property type="component" value="Unassembled WGS sequence"/>
</dbReference>
<accession>A0A3D8S543</accession>
<sequence length="384" mass="42651">MSQTANLECLQCRAPPTKTCLANHYVRELPQTVTMSDLFVSGGAAPAAGLDGLNIDHVLAEPIDWDAFQSLADELMDLASMTAKDKAFLGSMMNPIALSDDEDTDGIVKIKPASATNPVVFIDDGDMDVDIKPEPSSPSDHVVFIDDKDTANKPQASTRQPRRLPPVVSVANPRPNPRANPRPIPQPLSIDYQPYKRPSAPAPAPQPPRACGSTPHLAQQLSAAREELTASRAMITEMKKTIAKQDKAQKERVRKLMEAVGVQNLAEQNRQKELEAVRQQLSACRDCYHQERLRTRGAQNTAAYARARALKAEREAARCEEMAVRCEEKSARYEQEWNKMEYQVRALQVQLKIARSERARLAGLLGLSFSKHNSTRVRAFQYNE</sequence>
<feature type="compositionally biased region" description="Pro residues" evidence="2">
    <location>
        <begin position="174"/>
        <end position="186"/>
    </location>
</feature>
<keyword evidence="4" id="KW-1185">Reference proteome</keyword>
<evidence type="ECO:0000313" key="3">
    <source>
        <dbReference type="EMBL" id="RDW81423.1"/>
    </source>
</evidence>
<protein>
    <submittedName>
        <fullName evidence="3">Uncharacterized protein</fullName>
    </submittedName>
</protein>
<dbReference type="EMBL" id="PVWQ01000005">
    <property type="protein sequence ID" value="RDW81423.1"/>
    <property type="molecule type" value="Genomic_DNA"/>
</dbReference>
<evidence type="ECO:0000256" key="2">
    <source>
        <dbReference type="SAM" id="MobiDB-lite"/>
    </source>
</evidence>
<comment type="caution">
    <text evidence="3">The sequence shown here is derived from an EMBL/GenBank/DDBJ whole genome shotgun (WGS) entry which is preliminary data.</text>
</comment>
<gene>
    <name evidence="3" type="ORF">DSM5745_04980</name>
</gene>
<feature type="coiled-coil region" evidence="1">
    <location>
        <begin position="309"/>
        <end position="336"/>
    </location>
</feature>